<evidence type="ECO:0000256" key="5">
    <source>
        <dbReference type="ARBA" id="ARBA00022520"/>
    </source>
</evidence>
<keyword evidence="5" id="KW-0191">Covalent protein-RNA linkage</keyword>
<dbReference type="InterPro" id="IPR014759">
    <property type="entry name" value="Helicase_SF3_ssRNA_vir"/>
</dbReference>
<keyword evidence="14" id="KW-1161">Viral attachment to host cell</keyword>
<dbReference type="SUPFAM" id="SSF50494">
    <property type="entry name" value="Trypsin-like serine proteases"/>
    <property type="match status" value="1"/>
</dbReference>
<evidence type="ECO:0000256" key="17">
    <source>
        <dbReference type="ARBA" id="ARBA00022844"/>
    </source>
</evidence>
<dbReference type="InterPro" id="IPR043502">
    <property type="entry name" value="DNA/RNA_pol_sf"/>
</dbReference>
<evidence type="ECO:0000256" key="4">
    <source>
        <dbReference type="ARBA" id="ARBA00022484"/>
    </source>
</evidence>
<dbReference type="GO" id="GO:0006351">
    <property type="term" value="P:DNA-templated transcription"/>
    <property type="evidence" value="ECO:0007669"/>
    <property type="project" value="InterPro"/>
</dbReference>
<keyword evidence="10" id="KW-0808">Transferase</keyword>
<evidence type="ECO:0000256" key="20">
    <source>
        <dbReference type="ARBA" id="ARBA00023296"/>
    </source>
</evidence>
<dbReference type="GO" id="GO:0003724">
    <property type="term" value="F:RNA helicase activity"/>
    <property type="evidence" value="ECO:0007669"/>
    <property type="project" value="InterPro"/>
</dbReference>
<evidence type="ECO:0000256" key="9">
    <source>
        <dbReference type="ARBA" id="ARBA00022670"/>
    </source>
</evidence>
<dbReference type="Pfam" id="PF00680">
    <property type="entry name" value="RdRP_1"/>
    <property type="match status" value="1"/>
</dbReference>
<evidence type="ECO:0000256" key="14">
    <source>
        <dbReference type="ARBA" id="ARBA00022804"/>
    </source>
</evidence>
<evidence type="ECO:0000256" key="8">
    <source>
        <dbReference type="ARBA" id="ARBA00022581"/>
    </source>
</evidence>
<dbReference type="InterPro" id="IPR043504">
    <property type="entry name" value="Peptidase_S1_PA_chymotrypsin"/>
</dbReference>
<dbReference type="Gene3D" id="2.40.10.10">
    <property type="entry name" value="Trypsin-like serine proteases"/>
    <property type="match status" value="1"/>
</dbReference>
<dbReference type="PROSITE" id="PS51218">
    <property type="entry name" value="SF3_HELICASE_2"/>
    <property type="match status" value="1"/>
</dbReference>
<dbReference type="InterPro" id="IPR007094">
    <property type="entry name" value="RNA-dir_pol_PSvirus"/>
</dbReference>
<dbReference type="SUPFAM" id="SSF56672">
    <property type="entry name" value="DNA/RNA polymerases"/>
    <property type="match status" value="1"/>
</dbReference>
<evidence type="ECO:0000256" key="11">
    <source>
        <dbReference type="ARBA" id="ARBA00022695"/>
    </source>
</evidence>
<dbReference type="CDD" id="cd00205">
    <property type="entry name" value="rhv_like"/>
    <property type="match status" value="1"/>
</dbReference>
<feature type="domain" description="RdRp catalytic" evidence="21">
    <location>
        <begin position="2565"/>
        <end position="2703"/>
    </location>
</feature>
<keyword evidence="12" id="KW-0547">Nucleotide-binding</keyword>
<evidence type="ECO:0000313" key="23">
    <source>
        <dbReference type="EMBL" id="QGA70909.1"/>
    </source>
</evidence>
<keyword evidence="16" id="KW-0067">ATP-binding</keyword>
<dbReference type="Pfam" id="PF00915">
    <property type="entry name" value="Calici_coat"/>
    <property type="match status" value="1"/>
</dbReference>
<keyword evidence="6" id="KW-0597">Phosphoprotein</keyword>
<dbReference type="InterPro" id="IPR029053">
    <property type="entry name" value="Viral_coat"/>
</dbReference>
<keyword evidence="7" id="KW-0167">Capsid protein</keyword>
<dbReference type="InterPro" id="IPR009003">
    <property type="entry name" value="Peptidase_S1_PA"/>
</dbReference>
<evidence type="ECO:0000256" key="13">
    <source>
        <dbReference type="ARBA" id="ARBA00022801"/>
    </source>
</evidence>
<dbReference type="GO" id="GO:0030430">
    <property type="term" value="C:host cell cytoplasm"/>
    <property type="evidence" value="ECO:0007669"/>
    <property type="project" value="UniProtKB-SubCell"/>
</dbReference>
<keyword evidence="18" id="KW-0693">Viral RNA replication</keyword>
<organism evidence="23">
    <name type="scientific">Ista virus</name>
    <dbReference type="NCBI Taxonomy" id="2651930"/>
    <lineage>
        <taxon>Viruses</taxon>
        <taxon>Riboviria</taxon>
        <taxon>Orthornavirae</taxon>
        <taxon>Pisuviricota</taxon>
        <taxon>Pisoniviricetes</taxon>
        <taxon>Picornavirales</taxon>
        <taxon>Picornaviridae</taxon>
    </lineage>
</organism>
<keyword evidence="4 23" id="KW-0696">RNA-directed RNA polymerase</keyword>
<keyword evidence="9" id="KW-0645">Protease</keyword>
<keyword evidence="8" id="KW-0945">Host-virus interaction</keyword>
<dbReference type="EMBL" id="MK440627">
    <property type="protein sequence ID" value="QGA70909.1"/>
    <property type="molecule type" value="Genomic_RNA"/>
</dbReference>
<evidence type="ECO:0000259" key="22">
    <source>
        <dbReference type="PROSITE" id="PS51218"/>
    </source>
</evidence>
<reference evidence="23" key="1">
    <citation type="journal article" date="2019" name="Viruses">
        <title>Meta-Transcriptomic Comparison of the RNA Viromes of the Mosquito Vectors Culex pipiens and Culex torrentium in Northern Europe.</title>
        <authorList>
            <person name="Pettersson J.H.O."/>
            <person name="Shi M."/>
            <person name="Eden J.-S."/>
            <person name="Holmes E.C."/>
            <person name="Hesson J.C."/>
        </authorList>
    </citation>
    <scope>NUCLEOTIDE SEQUENCE</scope>
    <source>
        <strain evidence="23">OTU18</strain>
    </source>
</reference>
<evidence type="ECO:0000256" key="19">
    <source>
        <dbReference type="ARBA" id="ARBA00023200"/>
    </source>
</evidence>
<evidence type="ECO:0000256" key="2">
    <source>
        <dbReference type="ARBA" id="ARBA00004328"/>
    </source>
</evidence>
<keyword evidence="20" id="KW-1160">Virus entry into host cell</keyword>
<evidence type="ECO:0000259" key="21">
    <source>
        <dbReference type="PROSITE" id="PS50507"/>
    </source>
</evidence>
<dbReference type="Gene3D" id="3.30.70.270">
    <property type="match status" value="1"/>
</dbReference>
<dbReference type="Pfam" id="PF00910">
    <property type="entry name" value="RNA_helicase"/>
    <property type="match status" value="1"/>
</dbReference>
<dbReference type="GO" id="GO:0003968">
    <property type="term" value="F:RNA-directed RNA polymerase activity"/>
    <property type="evidence" value="ECO:0007669"/>
    <property type="project" value="UniProtKB-KW"/>
</dbReference>
<dbReference type="GO" id="GO:0019062">
    <property type="term" value="P:virion attachment to host cell"/>
    <property type="evidence" value="ECO:0007669"/>
    <property type="project" value="UniProtKB-KW"/>
</dbReference>
<dbReference type="InterPro" id="IPR043128">
    <property type="entry name" value="Rev_trsase/Diguanyl_cyclase"/>
</dbReference>
<name>A0A5Q0TW75_9PICO</name>
<dbReference type="GO" id="GO:0003723">
    <property type="term" value="F:RNA binding"/>
    <property type="evidence" value="ECO:0007669"/>
    <property type="project" value="InterPro"/>
</dbReference>
<evidence type="ECO:0000256" key="15">
    <source>
        <dbReference type="ARBA" id="ARBA00022807"/>
    </source>
</evidence>
<dbReference type="GO" id="GO:0046718">
    <property type="term" value="P:symbiont entry into host cell"/>
    <property type="evidence" value="ECO:0007669"/>
    <property type="project" value="UniProtKB-KW"/>
</dbReference>
<dbReference type="SUPFAM" id="SSF88633">
    <property type="entry name" value="Positive stranded ssRNA viruses"/>
    <property type="match status" value="3"/>
</dbReference>
<dbReference type="GO" id="GO:0008234">
    <property type="term" value="F:cysteine-type peptidase activity"/>
    <property type="evidence" value="ECO:0007669"/>
    <property type="project" value="UniProtKB-KW"/>
</dbReference>
<accession>A0A5Q0TW75</accession>
<dbReference type="InterPro" id="IPR014872">
    <property type="entry name" value="Dicistrovirus_capsid-polyPr_C"/>
</dbReference>
<evidence type="ECO:0000256" key="1">
    <source>
        <dbReference type="ARBA" id="ARBA00004192"/>
    </source>
</evidence>
<dbReference type="GO" id="GO:0005524">
    <property type="term" value="F:ATP binding"/>
    <property type="evidence" value="ECO:0007669"/>
    <property type="project" value="UniProtKB-KW"/>
</dbReference>
<dbReference type="Gene3D" id="1.20.960.20">
    <property type="match status" value="1"/>
</dbReference>
<evidence type="ECO:0000256" key="12">
    <source>
        <dbReference type="ARBA" id="ARBA00022741"/>
    </source>
</evidence>
<dbReference type="GO" id="GO:0039694">
    <property type="term" value="P:viral RNA genome replication"/>
    <property type="evidence" value="ECO:0007669"/>
    <property type="project" value="InterPro"/>
</dbReference>
<dbReference type="GO" id="GO:0019028">
    <property type="term" value="C:viral capsid"/>
    <property type="evidence" value="ECO:0007669"/>
    <property type="project" value="UniProtKB-KW"/>
</dbReference>
<dbReference type="InterPro" id="IPR004005">
    <property type="entry name" value="Calicivirus_coat"/>
</dbReference>
<proteinExistence type="predicted"/>
<dbReference type="CDD" id="cd23169">
    <property type="entry name" value="ps-ssRNAv-Picornavirales"/>
    <property type="match status" value="1"/>
</dbReference>
<evidence type="ECO:0000256" key="7">
    <source>
        <dbReference type="ARBA" id="ARBA00022561"/>
    </source>
</evidence>
<keyword evidence="19" id="KW-1035">Host cytoplasm</keyword>
<dbReference type="Pfam" id="PF08762">
    <property type="entry name" value="CRPV_capsid"/>
    <property type="match status" value="1"/>
</dbReference>
<feature type="domain" description="SF3 helicase" evidence="22">
    <location>
        <begin position="1546"/>
        <end position="1717"/>
    </location>
</feature>
<protein>
    <recommendedName>
        <fullName evidence="3">Genome polyprotein</fullName>
    </recommendedName>
</protein>
<dbReference type="Gene3D" id="2.60.120.20">
    <property type="match status" value="3"/>
</dbReference>
<evidence type="ECO:0000256" key="18">
    <source>
        <dbReference type="ARBA" id="ARBA00022953"/>
    </source>
</evidence>
<dbReference type="InterPro" id="IPR033703">
    <property type="entry name" value="Rhv-like"/>
</dbReference>
<dbReference type="GO" id="GO:0006508">
    <property type="term" value="P:proteolysis"/>
    <property type="evidence" value="ECO:0007669"/>
    <property type="project" value="UniProtKB-KW"/>
</dbReference>
<keyword evidence="11" id="KW-0548">Nucleotidyltransferase</keyword>
<evidence type="ECO:0000256" key="3">
    <source>
        <dbReference type="ARBA" id="ARBA00020107"/>
    </source>
</evidence>
<comment type="subcellular location">
    <subcellularLocation>
        <location evidence="1">Host cytoplasm</location>
    </subcellularLocation>
    <subcellularLocation>
        <location evidence="2">Virion</location>
    </subcellularLocation>
</comment>
<keyword evidence="15" id="KW-0788">Thiol protease</keyword>
<keyword evidence="17" id="KW-0946">Virion</keyword>
<sequence length="2840" mass="319534">MATTKRTTQAKGQSPTYKHEDAVLKFSKVACLRVKLEKVKEQYAALCKQWSFLPTSGLGQSFAQVAAKQCRPQIFVPMTKKVSTPARVERVKVIPYQHDLTRREARQDYSSAWSKVQEQRRSNNELAAAIEARYAKMRAFLAVPNRISRMRAVTDARNFSRARQAEKKSNDFLAACIAFRYGMQFDAEAHSANVVPLCGTGGGVEKSIRGPCTAKRQVRRKPVVFQDWEALFVEIATLTDQDFPGLHNAFIESKDSGRRINLREKLLSTIAGKALLGGLLVGLYKSKGLDIMSCIDLAQSIPSNTPKEEEVIEAPKAQMDIEPSEISIKSDTAIDTGPVETDGLVPVTGFYAESSTNLQQVYSTLADRWLLVKNFDWKETDSFNKRIAVIELPYSVLKDNADASNANLFLQHRFYRSDIRVKILLNTNRYQIGALVASVFYYEQGSSDNGQRNVISGMQRLHHVIKAGSSSTSEFIIPYRHINSSLSLKDQKRANFCNLEFYVLNPLAVTENSASSCSISVSICFEDSKFNGLIARVVPEMNTIEDIGNLVLNPSISGAINVASSILNTRGSDQNRDNPPIPLQPMSFIPQAVGSFCNTDNIAEPINVLRSDPTGQVPHPYTTDEMTVSQLRNTWGFLKTITWETQRVFGDNLVNIPVAPLLPLSDYTNNVPSPLAMLTSMYGFWRGDIEFKFEIIANAFYEGKFMVSCVPLATTSSPPTLSQAKLSANQVYSITDSDEKIFVCPWNWYNSFAKTRREENEFDSIGLLQMFVYNPLIAITGVIPKIYVNVYVRGGANFEEAIVRPPLLYSSPTDPLIPPITQSPTPYNLESTWYATYNSSCKSATGQYPLVPYIQNVTNGWVGYTNLKEGYLYKLESRTTKGLLFRITAPIIRDNKPQNVVLKYGTYDPALSTANAHGMIMSDLESDIRNYIKELKLTKDPAKARDKLTTFWTADGPWSQVYKNKWVIATDPNDPPIWTWDGEVHEEEQSNEIPRGQMQRAIRLGKPTKPTLSGQTIFGESRPELKSYCRRYNTYGSMVVKSCTEGLPQDCPYAAALRVCPIRHVSPTSSRSFSNRYREGPISAIGELYRFWRGGLRFRFVVSGNPPEGTMMFVSHRYDLISPSDLPIYSNKDGVVLTKDDLLHTQYATYSQALSVNQVFTVEVPYYQEKEYLSLLNNTDRTITDNGSLLVWVMSTKPADLHIEVYYSFADDTRYSLFQGVGVSKDITTIAPEPEMDAGSSSNSVPNLIDLPCEEPIITPQGFVQNVKQYVGNAASYFTGKIEDVKAKTAQLKDTLTMFTETSNKIQSIKGKITSFWDYFMDLSNDIIDFLVSVFYALTAKSIMHASVAIINLLRKCFIGAKKYVISKLFSSLSGVASWVLSKQPPQVVRPEMDSSSEAVGAFGSFIFSALSSVCNVVVTPPTSFEGMRRGLFDFSNTARSAMFVKSYIGDTVEFIKRCIKVFVTKFSISSTDYKLISGLEDHRLRNWIIDSTFITAPHNQEQVIAKPEWALKAFELSLVGRALAVATAFDKVSNPRLSAITAKLSKDLEELTQILRNKKVFSGVRYEPCMVWIASTSAGIGKSRYIVHLMEEYAKKLGLDAINCYYAMTPGLKHGDGMEGKPFILADDAAALAIALDPFFYTFMLQGKSSGQYSPQFADLPLKGTLLNFQNIFASTNRKNFKNMPGILSEDAFNRRLDVPVEFRPRDGWDIQRIKTAPKEQLEALEQVDAVYYDPISGKDICEIHRVEGESYRDTVDKFIMNKMGEYHVRECARYEAACNKIRERLQSASATAGKNFDEQLEAFRKVVDSLSCSESDKIPYKDKYILPDLESWREASIRSATFDLKTSVPVYSVSPAEPDIPIAEMNPMHCWHLSTNPRNVAFTNFKSIDMLTMKELETCTLTACPFITRSIMTERIAYELCFNEFNKVETAKMLKGEESDVPPTMRNYLKEHIQQNPAISVGYLTDMVLKEQSKITANHTLVDGVPVPLNRPGWKTTVWYAIVNLLQISVMTVLAGLAVITIVSVIQTVASLFITPEPKAQLHPSGDYQTIKASQSIRAKALRLVKPEMAQRESLQEVQNQFEEKLKIIQGNTIFLIGVDPISGVTYKGRCLGLYDRTVLAIKHYFDHFLHKGIKRLKVVRPNSNTTIYDVDIDNLKVQWGDCGYGLLYLPQSYPTQFRKITQFFPSEEQTSEYPASVQMFEDSGAGYKLFSMEMTVIDEVVVPKSGTFEAWTISNGFKYPWGGSGRCGSLLLSPKLASPIIGIHTAGTDGRIGYAERLLRETFEEPDSSVEYVEPQLDTEGTIYQLDGSYTEVGRLDKSLSPNFPTETAIVPSVIAPVFPVKTEPAPLIGTDPRLETYCDILKIGASKRCDPIREFPEEMVREAVIDYKDKIISLVKPLRGNIGLLSYSQAIEGLPSDNTGPIVMSTSEGFPWRSLRPKNEKNKKWMFQFDTKVQGMKVTGIERSLYENLEYKHNLRKEGKVPASYFTCCLKDARILKEKVPIPGKTRIFEMSPIELTIAQRQYFYDYVGAYQASRVEHMIGINPDGPEWSNLANSLAEFSPFILTADYSAYGPRVNSTLLYEAYKITTAWYRHNMEIQGRIDEDLYKVQQVVAHEVAHGLHVVKDLVFRPSSGLPSGNIETVTKNSQVNSLYVRIAFLGLAEQSAPHYRDLYWFNKFVLLYTYGDDLIMSVKKEIISWFNNQTLIEFFAQYRLKMTDALKSGSTRLYCTLEEATFLKRGFKQHPTRPGQWLAPLEVASITDTANWVHKSMNPIDASLVNSEMCCRLAYTLGPDEFGSICATVKQKWLQRGHRFEFPSWQSLDSHVWEGTPGPLFRF</sequence>
<dbReference type="InterPro" id="IPR000605">
    <property type="entry name" value="Helicase_SF3_ssDNA/RNA_vir"/>
</dbReference>
<dbReference type="PROSITE" id="PS50507">
    <property type="entry name" value="RDRP_SSRNA_POS"/>
    <property type="match status" value="1"/>
</dbReference>
<dbReference type="InterPro" id="IPR001205">
    <property type="entry name" value="RNA-dir_pol_C"/>
</dbReference>
<evidence type="ECO:0000256" key="16">
    <source>
        <dbReference type="ARBA" id="ARBA00022840"/>
    </source>
</evidence>
<evidence type="ECO:0000256" key="6">
    <source>
        <dbReference type="ARBA" id="ARBA00022553"/>
    </source>
</evidence>
<keyword evidence="13" id="KW-0378">Hydrolase</keyword>
<evidence type="ECO:0000256" key="10">
    <source>
        <dbReference type="ARBA" id="ARBA00022679"/>
    </source>
</evidence>